<feature type="transmembrane region" description="Helical" evidence="1">
    <location>
        <begin position="390"/>
        <end position="412"/>
    </location>
</feature>
<organism evidence="4 5">
    <name type="scientific">Polaromonas aquatica</name>
    <dbReference type="NCBI Taxonomy" id="332657"/>
    <lineage>
        <taxon>Bacteria</taxon>
        <taxon>Pseudomonadati</taxon>
        <taxon>Pseudomonadota</taxon>
        <taxon>Betaproteobacteria</taxon>
        <taxon>Burkholderiales</taxon>
        <taxon>Comamonadaceae</taxon>
        <taxon>Polaromonas</taxon>
    </lineage>
</organism>
<comment type="caution">
    <text evidence="4">The sequence shown here is derived from an EMBL/GenBank/DDBJ whole genome shotgun (WGS) entry which is preliminary data.</text>
</comment>
<protein>
    <submittedName>
        <fullName evidence="4">MgtC/SapB family protein</fullName>
    </submittedName>
</protein>
<dbReference type="Pfam" id="PF02308">
    <property type="entry name" value="MgtC"/>
    <property type="match status" value="1"/>
</dbReference>
<dbReference type="PANTHER" id="PTHR39084:SF1">
    <property type="entry name" value="DUF4010 DOMAIN-CONTAINING PROTEIN"/>
    <property type="match status" value="1"/>
</dbReference>
<keyword evidence="5" id="KW-1185">Reference proteome</keyword>
<evidence type="ECO:0000259" key="2">
    <source>
        <dbReference type="Pfam" id="PF02308"/>
    </source>
</evidence>
<feature type="transmembrane region" description="Helical" evidence="1">
    <location>
        <begin position="268"/>
        <end position="286"/>
    </location>
</feature>
<feature type="transmembrane region" description="Helical" evidence="1">
    <location>
        <begin position="59"/>
        <end position="79"/>
    </location>
</feature>
<sequence length="417" mass="42506">MPIDENVLIGFAVALGSGLLIGIERERRKGRGPHRRLAGVRTFALAALGGALAQALAQTWLVFLGALLIVALILISYWRDRSRDPGVTTEIALFITYLLGVAAIPAPVISAGTAVIVAGLLVARSALHRFSITLLSATELRDGLVLAGAALVVLPLLPNQSISWLAGINPRRIWSLVVLLMALQAIGYVALRLGGARLGYALSGLASGLVSSTATTAAMGLKVRQQPELLSACVSGALCSNVATIPQLFLVTAAIYPAALATLAPSLLAGWVCAILVACVSVLAHRQTAATPPSQGHAFNLVHAMGFALTLTLVTGAVALANAHFGQTAVGLGAAIAGFADAHAAATSVLSLGASGQLNPAQILWAVLLGFSTNVLSKLIAATVSGGLAFAARIGAGSLVVLAVVWLGYAFMPLPGK</sequence>
<gene>
    <name evidence="4" type="ORF">ACFQND_05170</name>
</gene>
<evidence type="ECO:0000259" key="3">
    <source>
        <dbReference type="Pfam" id="PF13194"/>
    </source>
</evidence>
<feature type="domain" description="DUF4010" evidence="3">
    <location>
        <begin position="178"/>
        <end position="386"/>
    </location>
</feature>
<dbReference type="Pfam" id="PF13194">
    <property type="entry name" value="DUF4010"/>
    <property type="match status" value="1"/>
</dbReference>
<dbReference type="InterPro" id="IPR049177">
    <property type="entry name" value="MgtC_SapB_SrpB_YhiD_N"/>
</dbReference>
<feature type="transmembrane region" description="Helical" evidence="1">
    <location>
        <begin position="35"/>
        <end position="53"/>
    </location>
</feature>
<keyword evidence="1" id="KW-0472">Membrane</keyword>
<evidence type="ECO:0000313" key="4">
    <source>
        <dbReference type="EMBL" id="MFC6280619.1"/>
    </source>
</evidence>
<dbReference type="PANTHER" id="PTHR39084">
    <property type="entry name" value="MEMBRANE PROTEIN-RELATED"/>
    <property type="match status" value="1"/>
</dbReference>
<keyword evidence="1" id="KW-0812">Transmembrane</keyword>
<feature type="transmembrane region" description="Helical" evidence="1">
    <location>
        <begin position="229"/>
        <end position="256"/>
    </location>
</feature>
<feature type="transmembrane region" description="Helical" evidence="1">
    <location>
        <begin position="363"/>
        <end position="384"/>
    </location>
</feature>
<dbReference type="InterPro" id="IPR025105">
    <property type="entry name" value="DUF4010"/>
</dbReference>
<feature type="transmembrane region" description="Helical" evidence="1">
    <location>
        <begin position="173"/>
        <end position="191"/>
    </location>
</feature>
<feature type="transmembrane region" description="Helical" evidence="1">
    <location>
        <begin position="143"/>
        <end position="166"/>
    </location>
</feature>
<feature type="transmembrane region" description="Helical" evidence="1">
    <location>
        <begin position="329"/>
        <end position="351"/>
    </location>
</feature>
<proteinExistence type="predicted"/>
<feature type="domain" description="MgtC/SapB/SrpB/YhiD N-terminal" evidence="2">
    <location>
        <begin position="12"/>
        <end position="129"/>
    </location>
</feature>
<dbReference type="RefSeq" id="WP_371437744.1">
    <property type="nucleotide sequence ID" value="NZ_JBHSRS010000013.1"/>
</dbReference>
<keyword evidence="1" id="KW-1133">Transmembrane helix</keyword>
<feature type="transmembrane region" description="Helical" evidence="1">
    <location>
        <begin position="298"/>
        <end position="323"/>
    </location>
</feature>
<dbReference type="EMBL" id="JBHSRS010000013">
    <property type="protein sequence ID" value="MFC6280619.1"/>
    <property type="molecule type" value="Genomic_DNA"/>
</dbReference>
<feature type="transmembrane region" description="Helical" evidence="1">
    <location>
        <begin position="197"/>
        <end position="217"/>
    </location>
</feature>
<feature type="transmembrane region" description="Helical" evidence="1">
    <location>
        <begin position="91"/>
        <end position="123"/>
    </location>
</feature>
<reference evidence="5" key="1">
    <citation type="journal article" date="2019" name="Int. J. Syst. Evol. Microbiol.">
        <title>The Global Catalogue of Microorganisms (GCM) 10K type strain sequencing project: providing services to taxonomists for standard genome sequencing and annotation.</title>
        <authorList>
            <consortium name="The Broad Institute Genomics Platform"/>
            <consortium name="The Broad Institute Genome Sequencing Center for Infectious Disease"/>
            <person name="Wu L."/>
            <person name="Ma J."/>
        </authorList>
    </citation>
    <scope>NUCLEOTIDE SEQUENCE [LARGE SCALE GENOMIC DNA]</scope>
    <source>
        <strain evidence="5">CCUG 39402</strain>
    </source>
</reference>
<dbReference type="Proteomes" id="UP001596270">
    <property type="component" value="Unassembled WGS sequence"/>
</dbReference>
<accession>A0ABW1TUL4</accession>
<evidence type="ECO:0000313" key="5">
    <source>
        <dbReference type="Proteomes" id="UP001596270"/>
    </source>
</evidence>
<feature type="transmembrane region" description="Helical" evidence="1">
    <location>
        <begin position="6"/>
        <end position="23"/>
    </location>
</feature>
<name>A0ABW1TUL4_9BURK</name>
<evidence type="ECO:0000256" key="1">
    <source>
        <dbReference type="SAM" id="Phobius"/>
    </source>
</evidence>